<dbReference type="Proteomes" id="UP000217265">
    <property type="component" value="Chromosome"/>
</dbReference>
<accession>A0A290Q1U9</accession>
<dbReference type="RefSeq" id="WP_096054254.1">
    <property type="nucleotide sequence ID" value="NZ_CP023344.1"/>
</dbReference>
<evidence type="ECO:0000313" key="3">
    <source>
        <dbReference type="Proteomes" id="UP000217265"/>
    </source>
</evidence>
<dbReference type="Gene3D" id="2.40.160.20">
    <property type="match status" value="1"/>
</dbReference>
<dbReference type="EMBL" id="CP023344">
    <property type="protein sequence ID" value="ATC62619.1"/>
    <property type="molecule type" value="Genomic_DNA"/>
</dbReference>
<protein>
    <submittedName>
        <fullName evidence="2">Uncharacterized protein</fullName>
    </submittedName>
</protein>
<proteinExistence type="predicted"/>
<keyword evidence="3" id="KW-1185">Reference proteome</keyword>
<dbReference type="KEGG" id="vbh:CMV30_00770"/>
<dbReference type="InterPro" id="IPR011250">
    <property type="entry name" value="OMP/PagP_B-barrel"/>
</dbReference>
<feature type="signal peptide" evidence="1">
    <location>
        <begin position="1"/>
        <end position="28"/>
    </location>
</feature>
<sequence length="382" mass="42142">MTLSASSRLRAPVLAALLTGSFATTAHALVKFNDGHDEIFVTGTAGIGYDSNIYAYDGGDGDTTYNASLELEYRRKAGLLGVNADLGWNFSKFQEFSSEDFANPHARLELTKDSGRTTGSVTAGAKRESRADSAINIRTTSWEYDAGLNAKYPVIERYSLTGQLAWNRRDFQDNFALVDLNIWSLSSDLFYVYNSQRDLFGGYRFRVTDTTADTQDIDHAFTVGTSGKIISTINGSARVGYQLRESNRTDGTRETFDGFTSVVSATWSGLKRLNVTGQVSSDFNTLATDVSVSTLAAGLDAQYALNARFSLYAGTGVGRTRFLGTFGSGRRDTYFTWNTGIAYTLNDHFKATLGYTWFQNWSTLAFSDYTRNTISLNLSSRW</sequence>
<feature type="chain" id="PRO_5012832394" evidence="1">
    <location>
        <begin position="29"/>
        <end position="382"/>
    </location>
</feature>
<dbReference type="Pfam" id="PF10082">
    <property type="entry name" value="BBP2_2"/>
    <property type="match status" value="1"/>
</dbReference>
<gene>
    <name evidence="2" type="ORF">CMV30_00770</name>
</gene>
<evidence type="ECO:0000313" key="2">
    <source>
        <dbReference type="EMBL" id="ATC62619.1"/>
    </source>
</evidence>
<evidence type="ECO:0000256" key="1">
    <source>
        <dbReference type="SAM" id="SignalP"/>
    </source>
</evidence>
<dbReference type="InterPro" id="IPR018759">
    <property type="entry name" value="BBP2_2"/>
</dbReference>
<dbReference type="SUPFAM" id="SSF56925">
    <property type="entry name" value="OMPA-like"/>
    <property type="match status" value="1"/>
</dbReference>
<keyword evidence="1" id="KW-0732">Signal</keyword>
<dbReference type="AlphaFoldDB" id="A0A290Q1U9"/>
<organism evidence="2 3">
    <name type="scientific">Nibricoccus aquaticus</name>
    <dbReference type="NCBI Taxonomy" id="2576891"/>
    <lineage>
        <taxon>Bacteria</taxon>
        <taxon>Pseudomonadati</taxon>
        <taxon>Verrucomicrobiota</taxon>
        <taxon>Opitutia</taxon>
        <taxon>Opitutales</taxon>
        <taxon>Opitutaceae</taxon>
        <taxon>Nibricoccus</taxon>
    </lineage>
</organism>
<dbReference type="OrthoDB" id="186826at2"/>
<name>A0A290Q1U9_9BACT</name>
<reference evidence="2 3" key="1">
    <citation type="submission" date="2017-09" db="EMBL/GenBank/DDBJ databases">
        <title>Complete genome sequence of Verrucomicrobial strain HZ-65, isolated from freshwater.</title>
        <authorList>
            <person name="Choi A."/>
        </authorList>
    </citation>
    <scope>NUCLEOTIDE SEQUENCE [LARGE SCALE GENOMIC DNA]</scope>
    <source>
        <strain evidence="2 3">HZ-65</strain>
    </source>
</reference>